<accession>A0ABY8PTL8</accession>
<reference evidence="2 3" key="1">
    <citation type="submission" date="2021-02" db="EMBL/GenBank/DDBJ databases">
        <title>Characterization of Marinitoga sp. nov. str. BP5-C20A.</title>
        <authorList>
            <person name="Erauso G."/>
            <person name="Postec A."/>
        </authorList>
    </citation>
    <scope>NUCLEOTIDE SEQUENCE [LARGE SCALE GENOMIC DNA]</scope>
    <source>
        <strain evidence="2 3">BP5-C20A</strain>
    </source>
</reference>
<feature type="domain" description="Damage-control phosphatase ARMT1-like metal-binding" evidence="1">
    <location>
        <begin position="5"/>
        <end position="285"/>
    </location>
</feature>
<sequence>MFAKYECIECIIGQIKNIINKDFKGYDEKQKFEIMKNVSMEMLKYSTYGKKPIEMARVIYEMLGEYTGTTDYFKEEKKQSNETFLDVFDEMYTFLRESDNPLKNAAKLSALGNVIDYGVKNSFGELEWELENILKNKDFALDDFDSFAEKLENSKILLYIHDNAGEIVLDKLFIKLIKEKYPSLHIISAVRGEPVINDVTLEDAKEIGLNEVSSEIISSGSKIPGTLLSDVNQEFMIAYKQADMIISKGQGNFEGLSGEDDNIYFVLMAKCPVVSRELGVNVGDLIFSRKSLFVK</sequence>
<dbReference type="InterPro" id="IPR002791">
    <property type="entry name" value="ARMT1-like_metal-bd"/>
</dbReference>
<organism evidence="2 3">
    <name type="scientific">Marinitoga aeolica</name>
    <dbReference type="NCBI Taxonomy" id="2809031"/>
    <lineage>
        <taxon>Bacteria</taxon>
        <taxon>Thermotogati</taxon>
        <taxon>Thermotogota</taxon>
        <taxon>Thermotogae</taxon>
        <taxon>Petrotogales</taxon>
        <taxon>Petrotogaceae</taxon>
        <taxon>Marinitoga</taxon>
    </lineage>
</organism>
<dbReference type="Gene3D" id="3.40.50.10880">
    <property type="entry name" value="Uncharacterised protein PF01937, DUF89, domain 3"/>
    <property type="match status" value="1"/>
</dbReference>
<dbReference type="Pfam" id="PF01937">
    <property type="entry name" value="ARMT1-like_dom"/>
    <property type="match status" value="1"/>
</dbReference>
<name>A0ABY8PTL8_9BACT</name>
<evidence type="ECO:0000313" key="2">
    <source>
        <dbReference type="EMBL" id="WGS65996.1"/>
    </source>
</evidence>
<dbReference type="EMBL" id="CP069362">
    <property type="protein sequence ID" value="WGS65996.1"/>
    <property type="molecule type" value="Genomic_DNA"/>
</dbReference>
<gene>
    <name evidence="2" type="ORF">JRV97_05455</name>
</gene>
<evidence type="ECO:0000259" key="1">
    <source>
        <dbReference type="Pfam" id="PF01937"/>
    </source>
</evidence>
<dbReference type="Gene3D" id="1.10.285.20">
    <property type="entry name" value="Uncharacterised protein PF01937, DUF89, domain 2"/>
    <property type="match status" value="1"/>
</dbReference>
<dbReference type="InterPro" id="IPR014444">
    <property type="entry name" value="PH1575-like"/>
</dbReference>
<dbReference type="Proteomes" id="UP001232493">
    <property type="component" value="Chromosome"/>
</dbReference>
<dbReference type="RefSeq" id="WP_281000937.1">
    <property type="nucleotide sequence ID" value="NZ_CP069362.1"/>
</dbReference>
<dbReference type="InterPro" id="IPR036075">
    <property type="entry name" value="ARMT-1-like_metal-bd_sf"/>
</dbReference>
<proteinExistence type="predicted"/>
<keyword evidence="3" id="KW-1185">Reference proteome</keyword>
<dbReference type="SUPFAM" id="SSF111321">
    <property type="entry name" value="AF1104-like"/>
    <property type="match status" value="1"/>
</dbReference>
<evidence type="ECO:0000313" key="3">
    <source>
        <dbReference type="Proteomes" id="UP001232493"/>
    </source>
</evidence>
<protein>
    <submittedName>
        <fullName evidence="2">DUF89 family protein</fullName>
    </submittedName>
</protein>
<dbReference type="PIRSF" id="PIRSF006593">
    <property type="entry name" value="UCP006593"/>
    <property type="match status" value="1"/>
</dbReference>